<feature type="chain" id="PRO_5047112261" description="Probable sugar-binding periplasmic protein" evidence="7">
    <location>
        <begin position="31"/>
        <end position="431"/>
    </location>
</feature>
<dbReference type="Proteomes" id="UP000215999">
    <property type="component" value="Unassembled WGS sequence"/>
</dbReference>
<comment type="caution">
    <text evidence="8">The sequence shown here is derived from an EMBL/GenBank/DDBJ whole genome shotgun (WGS) entry which is preliminary data.</text>
</comment>
<dbReference type="InterPro" id="IPR006059">
    <property type="entry name" value="SBP"/>
</dbReference>
<evidence type="ECO:0000256" key="5">
    <source>
        <dbReference type="ARBA" id="ARBA00049629"/>
    </source>
</evidence>
<dbReference type="InterPro" id="IPR050490">
    <property type="entry name" value="Bact_solute-bd_prot1"/>
</dbReference>
<keyword evidence="9" id="KW-1185">Reference proteome</keyword>
<evidence type="ECO:0000256" key="3">
    <source>
        <dbReference type="ARBA" id="ARBA00022448"/>
    </source>
</evidence>
<dbReference type="Gene3D" id="3.40.190.10">
    <property type="entry name" value="Periplasmic binding protein-like II"/>
    <property type="match status" value="2"/>
</dbReference>
<evidence type="ECO:0000256" key="2">
    <source>
        <dbReference type="ARBA" id="ARBA00008520"/>
    </source>
</evidence>
<dbReference type="EMBL" id="NOIF01000040">
    <property type="protein sequence ID" value="OZS44325.1"/>
    <property type="molecule type" value="Genomic_DNA"/>
</dbReference>
<protein>
    <recommendedName>
        <fullName evidence="6">Probable sugar-binding periplasmic protein</fullName>
    </recommendedName>
</protein>
<evidence type="ECO:0000256" key="6">
    <source>
        <dbReference type="ARBA" id="ARBA00049753"/>
    </source>
</evidence>
<dbReference type="SUPFAM" id="SSF53850">
    <property type="entry name" value="Periplasmic binding protein-like II"/>
    <property type="match status" value="1"/>
</dbReference>
<keyword evidence="3" id="KW-0813">Transport</keyword>
<sequence>MWLRSANSITEKNMKKLILLAGLCSSSLLAASAQGQQELHFLHWWTSTGEVQSANLVKTELAKHQIKVVDVPVRGGGGTPAKSILQARAIAGNPPELAQIEGPAIKAWATLGFLHPLTSLAKDQQWEETLYPFVRSIQQYNGDYYAIPVTVHRLNWMWVNHNKLAEYQQTVPQTWEQLITVFNALKQKGVMPLAIGNEPWQVGQLFENIAFSIGGQAFYQKAFIELDADALSSPSTYEALSKFRQISNIIGDKLIEQRWDQASQSLLRGDSVFQISGDWVAGELMSTTGEFPDSISCYPTPSKTASFLYNIDSFAFFNSAQLSETEALKVAGILSSKQFLHDFNLKKGSIPTRKDIELTGYNQCAVKSQQDLQQAIQTGNVMPSIVDSMAVSPLIQKAALNELFRFFNDPTVTSDDVILHLQNVSKTGIAF</sequence>
<reference evidence="8 9" key="1">
    <citation type="journal article" date="2016" name="Antonie Van Leeuwenhoek">
        <title>Photobacterium sanguinicancri sp. nov. isolated from marine animals.</title>
        <authorList>
            <person name="Gomez-Gil B."/>
            <person name="Roque A."/>
            <person name="Rotllant G."/>
            <person name="Romalde J.L."/>
            <person name="Doce A."/>
            <person name="Eggermont M."/>
            <person name="Defoirdt T."/>
        </authorList>
    </citation>
    <scope>NUCLEOTIDE SEQUENCE [LARGE SCALE GENOMIC DNA]</scope>
    <source>
        <strain evidence="8 9">CAIM 1827</strain>
    </source>
</reference>
<dbReference type="PANTHER" id="PTHR43649">
    <property type="entry name" value="ARABINOSE-BINDING PROTEIN-RELATED"/>
    <property type="match status" value="1"/>
</dbReference>
<gene>
    <name evidence="8" type="ORF">ASV53_08580</name>
</gene>
<evidence type="ECO:0000256" key="4">
    <source>
        <dbReference type="ARBA" id="ARBA00022729"/>
    </source>
</evidence>
<dbReference type="PANTHER" id="PTHR43649:SF28">
    <property type="entry name" value="BINDING PROTEIN COMPONENT OF ABC SUGAR TRANSPORTER-RELATED"/>
    <property type="match status" value="1"/>
</dbReference>
<feature type="signal peptide" evidence="7">
    <location>
        <begin position="1"/>
        <end position="30"/>
    </location>
</feature>
<comment type="function">
    <text evidence="5">Part of a binding-protein-dependent transport system for a sugar.</text>
</comment>
<accession>A0ABX4G0B4</accession>
<name>A0ABX4G0B4_9GAMM</name>
<proteinExistence type="inferred from homology"/>
<dbReference type="Pfam" id="PF01547">
    <property type="entry name" value="SBP_bac_1"/>
    <property type="match status" value="1"/>
</dbReference>
<comment type="similarity">
    <text evidence="2">Belongs to the bacterial solute-binding protein 1 family.</text>
</comment>
<organism evidence="8 9">
    <name type="scientific">Photobacterium sanguinicancri</name>
    <dbReference type="NCBI Taxonomy" id="875932"/>
    <lineage>
        <taxon>Bacteria</taxon>
        <taxon>Pseudomonadati</taxon>
        <taxon>Pseudomonadota</taxon>
        <taxon>Gammaproteobacteria</taxon>
        <taxon>Vibrionales</taxon>
        <taxon>Vibrionaceae</taxon>
        <taxon>Photobacterium</taxon>
    </lineage>
</organism>
<keyword evidence="4 7" id="KW-0732">Signal</keyword>
<evidence type="ECO:0000313" key="9">
    <source>
        <dbReference type="Proteomes" id="UP000215999"/>
    </source>
</evidence>
<evidence type="ECO:0000313" key="8">
    <source>
        <dbReference type="EMBL" id="OZS44325.1"/>
    </source>
</evidence>
<comment type="subcellular location">
    <subcellularLocation>
        <location evidence="1">Periplasm</location>
    </subcellularLocation>
</comment>
<evidence type="ECO:0000256" key="1">
    <source>
        <dbReference type="ARBA" id="ARBA00004418"/>
    </source>
</evidence>
<evidence type="ECO:0000256" key="7">
    <source>
        <dbReference type="SAM" id="SignalP"/>
    </source>
</evidence>